<protein>
    <submittedName>
        <fullName evidence="1">Uncharacterized protein</fullName>
    </submittedName>
</protein>
<proteinExistence type="predicted"/>
<dbReference type="EMBL" id="KV921522">
    <property type="protein sequence ID" value="ORE13627.1"/>
    <property type="molecule type" value="Genomic_DNA"/>
</dbReference>
<evidence type="ECO:0000313" key="1">
    <source>
        <dbReference type="EMBL" id="ORE13627.1"/>
    </source>
</evidence>
<gene>
    <name evidence="1" type="ORF">BCV71DRAFT_144931</name>
</gene>
<evidence type="ECO:0000313" key="2">
    <source>
        <dbReference type="Proteomes" id="UP000242381"/>
    </source>
</evidence>
<accession>A0A1X0RNN6</accession>
<sequence>VVDIQQVEKLENGSCYTRVVLLARKIRAQIDKIKRQKGYSMPKIQQAQKKRNGLKGILTRTYHVGSLLFTQTLVSKRMSGFYVCRDILSGERRDVLKLFMTTSQYDHLVPIYGFTFCLQKLTQREKEKDRKLREIRNTTVRSALMFWSERTSSTYFPPVSLAVDILRVDGIKLYIVY</sequence>
<dbReference type="Proteomes" id="UP000242381">
    <property type="component" value="Unassembled WGS sequence"/>
</dbReference>
<name>A0A1X0RNN6_RHIZD</name>
<dbReference type="VEuPathDB" id="FungiDB:BCV72DRAFT_184262"/>
<feature type="non-terminal residue" evidence="1">
    <location>
        <position position="1"/>
    </location>
</feature>
<dbReference type="AlphaFoldDB" id="A0A1X0RNN6"/>
<feature type="non-terminal residue" evidence="1">
    <location>
        <position position="177"/>
    </location>
</feature>
<organism evidence="1 2">
    <name type="scientific">Rhizopus microsporus</name>
    <dbReference type="NCBI Taxonomy" id="58291"/>
    <lineage>
        <taxon>Eukaryota</taxon>
        <taxon>Fungi</taxon>
        <taxon>Fungi incertae sedis</taxon>
        <taxon>Mucoromycota</taxon>
        <taxon>Mucoromycotina</taxon>
        <taxon>Mucoromycetes</taxon>
        <taxon>Mucorales</taxon>
        <taxon>Mucorineae</taxon>
        <taxon>Rhizopodaceae</taxon>
        <taxon>Rhizopus</taxon>
    </lineage>
</organism>
<dbReference type="OMA" id="LMFWSER"/>
<reference evidence="1 2" key="1">
    <citation type="journal article" date="2016" name="Proc. Natl. Acad. Sci. U.S.A.">
        <title>Lipid metabolic changes in an early divergent fungus govern the establishment of a mutualistic symbiosis with endobacteria.</title>
        <authorList>
            <person name="Lastovetsky O.A."/>
            <person name="Gaspar M.L."/>
            <person name="Mondo S.J."/>
            <person name="LaButti K.M."/>
            <person name="Sandor L."/>
            <person name="Grigoriev I.V."/>
            <person name="Henry S.A."/>
            <person name="Pawlowska T.E."/>
        </authorList>
    </citation>
    <scope>NUCLEOTIDE SEQUENCE [LARGE SCALE GENOMIC DNA]</scope>
    <source>
        <strain evidence="1 2">ATCC 11559</strain>
    </source>
</reference>